<sequence length="151" mass="16249">MSRGTELTDRIMLALSEITLAGGYQTDAGQRVKRGRPESLQLKSSDLPMISVSTEINAPEAVKPRTVRKLRSVEIVGMVDAADRDYEPDLDSLDEDISIALAKLTGIDELPGTLSLEISGGEYRHPDSGSNIAGVTHTVTIGYVLTTKPQP</sequence>
<dbReference type="Proteomes" id="UP001596506">
    <property type="component" value="Unassembled WGS sequence"/>
</dbReference>
<evidence type="ECO:0000313" key="1">
    <source>
        <dbReference type="EMBL" id="MFC7296097.1"/>
    </source>
</evidence>
<gene>
    <name evidence="1" type="ORF">ACFQQA_15345</name>
</gene>
<evidence type="ECO:0000313" key="2">
    <source>
        <dbReference type="Proteomes" id="UP001596506"/>
    </source>
</evidence>
<reference evidence="2" key="1">
    <citation type="journal article" date="2019" name="Int. J. Syst. Evol. Microbiol.">
        <title>The Global Catalogue of Microorganisms (GCM) 10K type strain sequencing project: providing services to taxonomists for standard genome sequencing and annotation.</title>
        <authorList>
            <consortium name="The Broad Institute Genomics Platform"/>
            <consortium name="The Broad Institute Genome Sequencing Center for Infectious Disease"/>
            <person name="Wu L."/>
            <person name="Ma J."/>
        </authorList>
    </citation>
    <scope>NUCLEOTIDE SEQUENCE [LARGE SCALE GENOMIC DNA]</scope>
    <source>
        <strain evidence="2">CCUG 60559</strain>
    </source>
</reference>
<dbReference type="EMBL" id="JBHTBD010000007">
    <property type="protein sequence ID" value="MFC7296097.1"/>
    <property type="molecule type" value="Genomic_DNA"/>
</dbReference>
<organism evidence="1 2">
    <name type="scientific">Marinobacter aromaticivorans</name>
    <dbReference type="NCBI Taxonomy" id="1494078"/>
    <lineage>
        <taxon>Bacteria</taxon>
        <taxon>Pseudomonadati</taxon>
        <taxon>Pseudomonadota</taxon>
        <taxon>Gammaproteobacteria</taxon>
        <taxon>Pseudomonadales</taxon>
        <taxon>Marinobacteraceae</taxon>
        <taxon>Marinobacter</taxon>
    </lineage>
</organism>
<proteinExistence type="predicted"/>
<protein>
    <recommendedName>
        <fullName evidence="3">Tail terminator</fullName>
    </recommendedName>
</protein>
<name>A0ABW2IYP4_9GAMM</name>
<evidence type="ECO:0008006" key="3">
    <source>
        <dbReference type="Google" id="ProtNLM"/>
    </source>
</evidence>
<keyword evidence="2" id="KW-1185">Reference proteome</keyword>
<comment type="caution">
    <text evidence="1">The sequence shown here is derived from an EMBL/GenBank/DDBJ whole genome shotgun (WGS) entry which is preliminary data.</text>
</comment>
<accession>A0ABW2IYP4</accession>
<dbReference type="RefSeq" id="WP_100689446.1">
    <property type="nucleotide sequence ID" value="NZ_JBHTBD010000007.1"/>
</dbReference>